<proteinExistence type="predicted"/>
<keyword evidence="10" id="KW-0460">Magnesium</keyword>
<protein>
    <submittedName>
        <fullName evidence="15">6-carboxyhexanoate--CoA ligase</fullName>
        <ecNumber evidence="15">6.2.1.14</ecNumber>
    </submittedName>
</protein>
<comment type="catalytic activity">
    <reaction evidence="13">
        <text>heptanedioate + ATP + CoA = 6-carboxyhexanoyl-CoA + AMP + diphosphate</text>
        <dbReference type="Rhea" id="RHEA:14781"/>
        <dbReference type="ChEBI" id="CHEBI:30616"/>
        <dbReference type="ChEBI" id="CHEBI:33019"/>
        <dbReference type="ChEBI" id="CHEBI:36165"/>
        <dbReference type="ChEBI" id="CHEBI:57287"/>
        <dbReference type="ChEBI" id="CHEBI:57360"/>
        <dbReference type="ChEBI" id="CHEBI:456215"/>
        <dbReference type="EC" id="6.2.1.14"/>
    </reaction>
</comment>
<comment type="cofactor">
    <cofactor evidence="2">
        <name>Mg(2+)</name>
        <dbReference type="ChEBI" id="CHEBI:18420"/>
    </cofactor>
</comment>
<dbReference type="EC" id="6.2.1.14" evidence="15"/>
<keyword evidence="5 15" id="KW-0436">Ligase</keyword>
<evidence type="ECO:0000256" key="2">
    <source>
        <dbReference type="ARBA" id="ARBA00001946"/>
    </source>
</evidence>
<dbReference type="InterPro" id="IPR015422">
    <property type="entry name" value="PyrdxlP-dep_Trfase_small"/>
</dbReference>
<dbReference type="STRING" id="1574624.GCA_001642025_01363"/>
<comment type="catalytic activity">
    <reaction evidence="12">
        <text>6-carboxyhexanoyl-[ACP] + L-alanine + H(+) = (8S)-8-amino-7-oxononanoate + holo-[ACP] + CO2</text>
        <dbReference type="Rhea" id="RHEA:42288"/>
        <dbReference type="Rhea" id="RHEA-COMP:9685"/>
        <dbReference type="Rhea" id="RHEA-COMP:9955"/>
        <dbReference type="ChEBI" id="CHEBI:15378"/>
        <dbReference type="ChEBI" id="CHEBI:16526"/>
        <dbReference type="ChEBI" id="CHEBI:57972"/>
        <dbReference type="ChEBI" id="CHEBI:64479"/>
        <dbReference type="ChEBI" id="CHEBI:78846"/>
        <dbReference type="ChEBI" id="CHEBI:149468"/>
        <dbReference type="EC" id="2.3.1.47"/>
    </reaction>
</comment>
<dbReference type="GO" id="GO:0030170">
    <property type="term" value="F:pyridoxal phosphate binding"/>
    <property type="evidence" value="ECO:0007669"/>
    <property type="project" value="InterPro"/>
</dbReference>
<evidence type="ECO:0000256" key="8">
    <source>
        <dbReference type="ARBA" id="ARBA00022756"/>
    </source>
</evidence>
<accession>F9NX35</accession>
<dbReference type="PATRIC" id="fig|1051006.4.peg.1747"/>
<evidence type="ECO:0000256" key="10">
    <source>
        <dbReference type="ARBA" id="ARBA00022842"/>
    </source>
</evidence>
<dbReference type="Proteomes" id="UP000007832">
    <property type="component" value="Unassembled WGS sequence"/>
</dbReference>
<evidence type="ECO:0000256" key="7">
    <source>
        <dbReference type="ARBA" id="ARBA00022741"/>
    </source>
</evidence>
<keyword evidence="9" id="KW-0067">ATP-binding</keyword>
<evidence type="ECO:0000256" key="13">
    <source>
        <dbReference type="ARBA" id="ARBA00049553"/>
    </source>
</evidence>
<dbReference type="PANTHER" id="PTHR13693">
    <property type="entry name" value="CLASS II AMINOTRANSFERASE/8-AMINO-7-OXONONANOATE SYNTHASE"/>
    <property type="match status" value="1"/>
</dbReference>
<evidence type="ECO:0000313" key="15">
    <source>
        <dbReference type="EMBL" id="EGR95400.1"/>
    </source>
</evidence>
<reference evidence="15 16" key="1">
    <citation type="submission" date="2011-07" db="EMBL/GenBank/DDBJ databases">
        <title>Genome Sequence of Propionibacterium acnes SK182B-JCVI.</title>
        <authorList>
            <person name="Durkin A.S."/>
            <person name="Madupu R."/>
            <person name="Hostetler J."/>
            <person name="Radune D."/>
            <person name="Torralba M."/>
            <person name="Methe B."/>
            <person name="Sutton G."/>
            <person name="Strausberg R.L."/>
            <person name="Nelson K.E."/>
        </authorList>
    </citation>
    <scope>NUCLEOTIDE SEQUENCE [LARGE SCALE GENOMIC DNA]</scope>
    <source>
        <strain evidence="15 16">SK182B-JCVI</strain>
    </source>
</reference>
<dbReference type="InterPro" id="IPR015421">
    <property type="entry name" value="PyrdxlP-dep_Trfase_major"/>
</dbReference>
<keyword evidence="7" id="KW-0547">Nucleotide-binding</keyword>
<evidence type="ECO:0000256" key="11">
    <source>
        <dbReference type="ARBA" id="ARBA00022898"/>
    </source>
</evidence>
<dbReference type="Gene3D" id="3.40.640.10">
    <property type="entry name" value="Type I PLP-dependent aspartate aminotransferase-like (Major domain)"/>
    <property type="match status" value="1"/>
</dbReference>
<feature type="domain" description="Aminotransferase class I/classII large" evidence="14">
    <location>
        <begin position="349"/>
        <end position="690"/>
    </location>
</feature>
<keyword evidence="6" id="KW-0808">Transferase</keyword>
<name>F9NX35_9ACTN</name>
<dbReference type="PANTHER" id="PTHR13693:SF100">
    <property type="entry name" value="8-AMINO-7-OXONONANOATE SYNTHASE"/>
    <property type="match status" value="1"/>
</dbReference>
<dbReference type="GO" id="GO:0005524">
    <property type="term" value="F:ATP binding"/>
    <property type="evidence" value="ECO:0007669"/>
    <property type="project" value="UniProtKB-KW"/>
</dbReference>
<dbReference type="InterPro" id="IPR005499">
    <property type="entry name" value="BioW"/>
</dbReference>
<dbReference type="GO" id="GO:0008710">
    <property type="term" value="F:8-amino-7-oxononanoate synthase activity"/>
    <property type="evidence" value="ECO:0007669"/>
    <property type="project" value="UniProtKB-EC"/>
</dbReference>
<evidence type="ECO:0000256" key="5">
    <source>
        <dbReference type="ARBA" id="ARBA00022598"/>
    </source>
</evidence>
<gene>
    <name evidence="15" type="ORF">HMPREF1162_2012</name>
</gene>
<dbReference type="SUPFAM" id="SSF53383">
    <property type="entry name" value="PLP-dependent transferases"/>
    <property type="match status" value="1"/>
</dbReference>
<dbReference type="Gene3D" id="3.90.1150.10">
    <property type="entry name" value="Aspartate Aminotransferase, domain 1"/>
    <property type="match status" value="1"/>
</dbReference>
<comment type="cofactor">
    <cofactor evidence="1">
        <name>pyridoxal 5'-phosphate</name>
        <dbReference type="ChEBI" id="CHEBI:597326"/>
    </cofactor>
</comment>
<evidence type="ECO:0000256" key="9">
    <source>
        <dbReference type="ARBA" id="ARBA00022840"/>
    </source>
</evidence>
<comment type="caution">
    <text evidence="15">The sequence shown here is derived from an EMBL/GenBank/DDBJ whole genome shotgun (WGS) entry which is preliminary data.</text>
</comment>
<evidence type="ECO:0000256" key="12">
    <source>
        <dbReference type="ARBA" id="ARBA00047715"/>
    </source>
</evidence>
<keyword evidence="8" id="KW-0093">Biotin biosynthesis</keyword>
<dbReference type="InterPro" id="IPR004839">
    <property type="entry name" value="Aminotransferase_I/II_large"/>
</dbReference>
<evidence type="ECO:0000256" key="1">
    <source>
        <dbReference type="ARBA" id="ARBA00001933"/>
    </source>
</evidence>
<dbReference type="eggNOG" id="COG0156">
    <property type="taxonomic scope" value="Bacteria"/>
</dbReference>
<dbReference type="EMBL" id="AFUN01000038">
    <property type="protein sequence ID" value="EGR95400.1"/>
    <property type="molecule type" value="Genomic_DNA"/>
</dbReference>
<evidence type="ECO:0000256" key="6">
    <source>
        <dbReference type="ARBA" id="ARBA00022679"/>
    </source>
</evidence>
<evidence type="ECO:0000259" key="14">
    <source>
        <dbReference type="Pfam" id="PF00155"/>
    </source>
</evidence>
<dbReference type="Pfam" id="PF03744">
    <property type="entry name" value="BioW"/>
    <property type="match status" value="1"/>
</dbReference>
<evidence type="ECO:0000256" key="4">
    <source>
        <dbReference type="ARBA" id="ARBA00011738"/>
    </source>
</evidence>
<dbReference type="Pfam" id="PF00155">
    <property type="entry name" value="Aminotran_1_2"/>
    <property type="match status" value="1"/>
</dbReference>
<organism evidence="15 16">
    <name type="scientific">[Propionibacterium] namnetense SK182B-JCVI</name>
    <dbReference type="NCBI Taxonomy" id="1051006"/>
    <lineage>
        <taxon>Bacteria</taxon>
        <taxon>Bacillati</taxon>
        <taxon>Actinomycetota</taxon>
        <taxon>Actinomycetes</taxon>
        <taxon>Propionibacteriales</taxon>
        <taxon>Propionibacteriaceae</taxon>
        <taxon>Cutibacterium</taxon>
    </lineage>
</organism>
<dbReference type="GO" id="GO:0009102">
    <property type="term" value="P:biotin biosynthetic process"/>
    <property type="evidence" value="ECO:0007669"/>
    <property type="project" value="UniProtKB-KW"/>
</dbReference>
<dbReference type="InterPro" id="IPR050087">
    <property type="entry name" value="AON_synthase_class-II"/>
</dbReference>
<comment type="subunit">
    <text evidence="4">Homodimer.</text>
</comment>
<dbReference type="GO" id="GO:0042410">
    <property type="term" value="F:6-carboxyhexanoate-CoA ligase activity"/>
    <property type="evidence" value="ECO:0007669"/>
    <property type="project" value="UniProtKB-EC"/>
</dbReference>
<comment type="pathway">
    <text evidence="3">Metabolic intermediate metabolism; pimeloyl-CoA biosynthesis; pimeloyl-CoA from pimelate: step 1/1.</text>
</comment>
<dbReference type="UniPathway" id="UPA00999">
    <property type="reaction ID" value="UER00351"/>
</dbReference>
<evidence type="ECO:0000256" key="3">
    <source>
        <dbReference type="ARBA" id="ARBA00005075"/>
    </source>
</evidence>
<keyword evidence="11" id="KW-0663">Pyridoxal phosphate</keyword>
<dbReference type="AlphaFoldDB" id="F9NX35"/>
<evidence type="ECO:0000313" key="16">
    <source>
        <dbReference type="Proteomes" id="UP000007832"/>
    </source>
</evidence>
<sequence length="703" mass="74513">MTHCSPVRSNLFILSPTNQQGKSTPTAAPTATQQLNGVQLLPGYRRRGVIMSPSSQTPTTWWSVRMRATGTLDGAPYHVSGAESLVAPGMIEQTVAGLTRRALAPGHTVKAQQVRLSLDQLDVEPTVIRALPTELKECPDTAAARQHFVDVLSRFVPNPAETLRILIEAPTMRGAAVIEVGTGRRLEADPLRGVRVTRFADLTDAAPGTSLAHKKHHHEAVLLASKVAAAPGVLAQFCISDDPHYTHGYVCVDGVYTTVTNVKADGDPNGGRVILVDTAYANEATVTAWLENHPVLISPVTTSGLKTTPWHDHIVGRLNAWRTAGLERRPRTFCSPQDPDAATTDGPALLFSSSDYLGLSTEPKVQQTMINTVTRLGSSSGGSRLTTGTSVAHQQAEHEIAAWLGYPQAVFMASGYQANIATLQLLADPHVTVISDADNHASLIDGCRLARARTVVVPHADLDAIDTALDCVTTDRALVLTEGVYSMGGDVTPVADVVEIAHRHGALAVVDDAHGIGTVGPTGRGATEGLPPSQRPDVLLGTASKALGVEGGFACVDETLAALMRNCARGYVFSSAPSPVIAAAVAASVQYLRTETTRVRRLQANVAQARRLLAEAGLIPPSAAHDRGPIIRIPVGSESRAVAAQGELARRGLMVGAIRYPAVAKGDTILRICLTARHTDEHIRILVTSLREVLDSAVTDTPR</sequence>
<dbReference type="InterPro" id="IPR015424">
    <property type="entry name" value="PyrdxlP-dep_Trfase"/>
</dbReference>